<organism evidence="2 3">
    <name type="scientific">Schleiferilactobacillus harbinensis DSM 16991</name>
    <dbReference type="NCBI Taxonomy" id="1122147"/>
    <lineage>
        <taxon>Bacteria</taxon>
        <taxon>Bacillati</taxon>
        <taxon>Bacillota</taxon>
        <taxon>Bacilli</taxon>
        <taxon>Lactobacillales</taxon>
        <taxon>Lactobacillaceae</taxon>
        <taxon>Schleiferilactobacillus</taxon>
    </lineage>
</organism>
<dbReference type="Proteomes" id="UP000050949">
    <property type="component" value="Unassembled WGS sequence"/>
</dbReference>
<proteinExistence type="predicted"/>
<feature type="region of interest" description="Disordered" evidence="1">
    <location>
        <begin position="65"/>
        <end position="129"/>
    </location>
</feature>
<accession>A0A0R1XGH3</accession>
<sequence length="1275" mass="138970">MQRNLMKKGVWGLLLVILASSVLWLGQPAQVAADTIGDVLDNTGTTVPKDKNGQPWNMYQVPGLTNNQGVSRDHGMNEGSFVRSGTAASGAPLSTTPDSSGTGYQDMDSTTNSPQAESPADIQFQDSDDGTHGNPWFVINYVNKLGFVDYGNADIANNFSKSSTPFDTDANHYLYNPDGVQSKMDGNTGKLKDGESFNGGYLQISGNVPIRARIATTPTTINAIMAGNWGVMVRVDLPKGVNAKDLASTVAWNSSYFYLTLDTYTFNIDYNFLFIPIKIPITFKNLTFPLQFDHHIYLDKNNPDGNDFYLKVKGIPFSYNIPSDGSSAQMQLQKPKSDALDYLHNRYYDGGQMEPLDNLDSDSDNSLDLNGQPEFQTQGTGRGMPWDAWYGIAHELVIDPLQGQGLLGQFASWAASVILTTLVPESPVYKTGLTGRTLAMLNGVTKMQSADRKTTNGNILGALNSIIVAPIINNLASYFTQNYFKGTAHINFTFDISKYADHSSADREALTSGKLFAAPYSDGKINDGDGLQSGDRRGFGITMFNTAQLVDPYRVLTGSNTMDSNSASSNDAIFQHLKAGVTPIDYALVKTGEKGTPYPVYTNFTSWTGAITPYDRLHWADDSSKPLPKIATDTLHSQDKLASDLNSRSATPDPAKDGILVNDGKAFPVQDQTTFYNQEQAYQPVFNKDKFTTAGVIRPQRYANVYQLYDYSKSTPTPLETPKAVYDGVDNNKVSVTANDGVNFDGTTINSALNNSQWHYTGTLNTLPLADATLGLNQSLKPTIDLSDYFPIYVNRSEITGGKSQTKPVGYFRDPLATGTNASNLHLGFSTKQTQQDAWNKTGEGVTYSPTPKLLSGNFSSKNDVALDQNQNMANNTAMSFNSDGSAVGKFQVPLQSDPTSILYYGYADVDRDNTKVNIVNSYKLGANVDNTASDDTMLVIDDNTPDKDWYTIKKQFSDGSLVHFVQSGDTGKDVGVTTEGISNQLGGKNYGKDVTLMIPIVPGADIDGTPQVTTSDSGNSLTSGPTKVSSGNGDIDKKYASYQVSFASPPEEFKFTYQYKITDPTQLPYQRSLQDLAVNGTQALGVSNGISFNEFKNENLVHVPSLDFGKHQTPSATGTNAPYSLTDPQDAYFQVQDNTNHIGSWTLYGAMGPFTSADHNTQYTDFRTSLGVPGTDVKGTGESGVTPVDVTGAFDPAWDYSQMRYFNHYPHDMISNNQQTKLYELNRLQGDVDNTENPLTRYYPKAGLTVPAETITNGKYTSTITYLLSDNGSL</sequence>
<evidence type="ECO:0000256" key="1">
    <source>
        <dbReference type="SAM" id="MobiDB-lite"/>
    </source>
</evidence>
<feature type="compositionally biased region" description="Polar residues" evidence="1">
    <location>
        <begin position="92"/>
        <end position="116"/>
    </location>
</feature>
<feature type="region of interest" description="Disordered" evidence="1">
    <location>
        <begin position="641"/>
        <end position="660"/>
    </location>
</feature>
<gene>
    <name evidence="2" type="ORF">FC91_GL000817</name>
</gene>
<feature type="region of interest" description="Disordered" evidence="1">
    <location>
        <begin position="1008"/>
        <end position="1033"/>
    </location>
</feature>
<evidence type="ECO:0000313" key="3">
    <source>
        <dbReference type="Proteomes" id="UP000050949"/>
    </source>
</evidence>
<comment type="caution">
    <text evidence="2">The sequence shown here is derived from an EMBL/GenBank/DDBJ whole genome shotgun (WGS) entry which is preliminary data.</text>
</comment>
<feature type="compositionally biased region" description="Polar residues" evidence="1">
    <location>
        <begin position="1011"/>
        <end position="1033"/>
    </location>
</feature>
<dbReference type="EMBL" id="AZFW01000016">
    <property type="protein sequence ID" value="KRM29240.1"/>
    <property type="molecule type" value="Genomic_DNA"/>
</dbReference>
<protein>
    <submittedName>
        <fullName evidence="2">Uncharacterized protein</fullName>
    </submittedName>
</protein>
<evidence type="ECO:0000313" key="2">
    <source>
        <dbReference type="EMBL" id="KRM29240.1"/>
    </source>
</evidence>
<dbReference type="PATRIC" id="fig|1122147.4.peg.846"/>
<name>A0A0R1XGH3_9LACO</name>
<reference evidence="2 3" key="1">
    <citation type="journal article" date="2015" name="Genome Announc.">
        <title>Expanding the biotechnology potential of lactobacilli through comparative genomics of 213 strains and associated genera.</title>
        <authorList>
            <person name="Sun Z."/>
            <person name="Harris H.M."/>
            <person name="McCann A."/>
            <person name="Guo C."/>
            <person name="Argimon S."/>
            <person name="Zhang W."/>
            <person name="Yang X."/>
            <person name="Jeffery I.B."/>
            <person name="Cooney J.C."/>
            <person name="Kagawa T.F."/>
            <person name="Liu W."/>
            <person name="Song Y."/>
            <person name="Salvetti E."/>
            <person name="Wrobel A."/>
            <person name="Rasinkangas P."/>
            <person name="Parkhill J."/>
            <person name="Rea M.C."/>
            <person name="O'Sullivan O."/>
            <person name="Ritari J."/>
            <person name="Douillard F.P."/>
            <person name="Paul Ross R."/>
            <person name="Yang R."/>
            <person name="Briner A.E."/>
            <person name="Felis G.E."/>
            <person name="de Vos W.M."/>
            <person name="Barrangou R."/>
            <person name="Klaenhammer T.R."/>
            <person name="Caufield P.W."/>
            <person name="Cui Y."/>
            <person name="Zhang H."/>
            <person name="O'Toole P.W."/>
        </authorList>
    </citation>
    <scope>NUCLEOTIDE SEQUENCE [LARGE SCALE GENOMIC DNA]</scope>
    <source>
        <strain evidence="2 3">DSM 16991</strain>
    </source>
</reference>
<dbReference type="AlphaFoldDB" id="A0A0R1XGH3"/>
<dbReference type="GeneID" id="78508425"/>
<dbReference type="RefSeq" id="WP_027827586.1">
    <property type="nucleotide sequence ID" value="NZ_AUEH01000002.1"/>
</dbReference>
<dbReference type="OrthoDB" id="2333197at2"/>